<dbReference type="HAMAP" id="MF_00382">
    <property type="entry name" value="Ribosomal_bL20"/>
    <property type="match status" value="1"/>
</dbReference>
<organism evidence="9 10">
    <name type="scientific">Candidatus Ghiorseimicrobium undicola</name>
    <dbReference type="NCBI Taxonomy" id="1974746"/>
    <lineage>
        <taxon>Bacteria</taxon>
        <taxon>Pseudomonadati</taxon>
        <taxon>Candidatus Omnitrophota</taxon>
        <taxon>Candidatus Ghiorseimicrobium</taxon>
    </lineage>
</organism>
<evidence type="ECO:0000256" key="2">
    <source>
        <dbReference type="ARBA" id="ARBA00022730"/>
    </source>
</evidence>
<comment type="function">
    <text evidence="7 8">Binds directly to 23S ribosomal RNA and is necessary for the in vitro assembly process of the 50S ribosomal subunit. It is not involved in the protein synthesizing functions of that subunit.</text>
</comment>
<evidence type="ECO:0000256" key="5">
    <source>
        <dbReference type="ARBA" id="ARBA00023274"/>
    </source>
</evidence>
<dbReference type="CDD" id="cd07026">
    <property type="entry name" value="Ribosomal_L20"/>
    <property type="match status" value="1"/>
</dbReference>
<dbReference type="InterPro" id="IPR005813">
    <property type="entry name" value="Ribosomal_bL20"/>
</dbReference>
<dbReference type="GO" id="GO:0019843">
    <property type="term" value="F:rRNA binding"/>
    <property type="evidence" value="ECO:0007669"/>
    <property type="project" value="UniProtKB-UniRule"/>
</dbReference>
<dbReference type="PROSITE" id="PS00937">
    <property type="entry name" value="RIBOSOMAL_L20"/>
    <property type="match status" value="1"/>
</dbReference>
<evidence type="ECO:0000256" key="8">
    <source>
        <dbReference type="RuleBase" id="RU000560"/>
    </source>
</evidence>
<evidence type="ECO:0000313" key="9">
    <source>
        <dbReference type="EMBL" id="PIQ89177.1"/>
    </source>
</evidence>
<dbReference type="GO" id="GO:0006412">
    <property type="term" value="P:translation"/>
    <property type="evidence" value="ECO:0007669"/>
    <property type="project" value="InterPro"/>
</dbReference>
<dbReference type="InterPro" id="IPR049946">
    <property type="entry name" value="RIBOSOMAL_L20_CS"/>
</dbReference>
<keyword evidence="4 7" id="KW-0689">Ribosomal protein</keyword>
<keyword evidence="2 7" id="KW-0699">rRNA-binding</keyword>
<evidence type="ECO:0000256" key="4">
    <source>
        <dbReference type="ARBA" id="ARBA00022980"/>
    </source>
</evidence>
<proteinExistence type="inferred from homology"/>
<name>A0A2H0LXR8_9BACT</name>
<reference evidence="9 10" key="1">
    <citation type="submission" date="2017-09" db="EMBL/GenBank/DDBJ databases">
        <title>Depth-based differentiation of microbial function through sediment-hosted aquifers and enrichment of novel symbionts in the deep terrestrial subsurface.</title>
        <authorList>
            <person name="Probst A.J."/>
            <person name="Ladd B."/>
            <person name="Jarett J.K."/>
            <person name="Geller-Mcgrath D.E."/>
            <person name="Sieber C.M."/>
            <person name="Emerson J.B."/>
            <person name="Anantharaman K."/>
            <person name="Thomas B.C."/>
            <person name="Malmstrom R."/>
            <person name="Stieglmeier M."/>
            <person name="Klingl A."/>
            <person name="Woyke T."/>
            <person name="Ryan C.M."/>
            <person name="Banfield J.F."/>
        </authorList>
    </citation>
    <scope>NUCLEOTIDE SEQUENCE [LARGE SCALE GENOMIC DNA]</scope>
    <source>
        <strain evidence="9">CG11_big_fil_rev_8_21_14_0_20_42_13</strain>
    </source>
</reference>
<dbReference type="EMBL" id="PCWA01000065">
    <property type="protein sequence ID" value="PIQ89177.1"/>
    <property type="molecule type" value="Genomic_DNA"/>
</dbReference>
<dbReference type="PRINTS" id="PR00062">
    <property type="entry name" value="RIBOSOMALL20"/>
</dbReference>
<keyword evidence="3 7" id="KW-0694">RNA-binding</keyword>
<evidence type="ECO:0000313" key="10">
    <source>
        <dbReference type="Proteomes" id="UP000229641"/>
    </source>
</evidence>
<comment type="similarity">
    <text evidence="1 7 8">Belongs to the bacterial ribosomal protein bL20 family.</text>
</comment>
<dbReference type="GO" id="GO:0005840">
    <property type="term" value="C:ribosome"/>
    <property type="evidence" value="ECO:0007669"/>
    <property type="project" value="UniProtKB-KW"/>
</dbReference>
<dbReference type="GO" id="GO:0003735">
    <property type="term" value="F:structural constituent of ribosome"/>
    <property type="evidence" value="ECO:0007669"/>
    <property type="project" value="InterPro"/>
</dbReference>
<dbReference type="SUPFAM" id="SSF74731">
    <property type="entry name" value="Ribosomal protein L20"/>
    <property type="match status" value="1"/>
</dbReference>
<dbReference type="Gene3D" id="6.10.160.10">
    <property type="match status" value="1"/>
</dbReference>
<evidence type="ECO:0000256" key="7">
    <source>
        <dbReference type="HAMAP-Rule" id="MF_00382"/>
    </source>
</evidence>
<evidence type="ECO:0000256" key="1">
    <source>
        <dbReference type="ARBA" id="ARBA00007698"/>
    </source>
</evidence>
<dbReference type="PANTHER" id="PTHR10986">
    <property type="entry name" value="39S RIBOSOMAL PROTEIN L20"/>
    <property type="match status" value="1"/>
</dbReference>
<dbReference type="NCBIfam" id="TIGR01032">
    <property type="entry name" value="rplT_bact"/>
    <property type="match status" value="1"/>
</dbReference>
<comment type="caution">
    <text evidence="9">The sequence shown here is derived from an EMBL/GenBank/DDBJ whole genome shotgun (WGS) entry which is preliminary data.</text>
</comment>
<evidence type="ECO:0000256" key="3">
    <source>
        <dbReference type="ARBA" id="ARBA00022884"/>
    </source>
</evidence>
<accession>A0A2H0LXR8</accession>
<dbReference type="GO" id="GO:0000027">
    <property type="term" value="P:ribosomal large subunit assembly"/>
    <property type="evidence" value="ECO:0007669"/>
    <property type="project" value="UniProtKB-UniRule"/>
</dbReference>
<dbReference type="InterPro" id="IPR035566">
    <property type="entry name" value="Ribosomal_protein_bL20_C"/>
</dbReference>
<gene>
    <name evidence="7" type="primary">rplT</name>
    <name evidence="9" type="ORF">COV72_04325</name>
</gene>
<dbReference type="Proteomes" id="UP000229641">
    <property type="component" value="Unassembled WGS sequence"/>
</dbReference>
<sequence>MPRVKTNVARKKRVKGVLKAAKGYWNARSKRYRHAKITVVRGLSYAYRDRKVKKRDFRRLWISRINAASRLSGLTYSRFIQGLKKANVNLDRKALAEMAVNDAEAFKQLAEIAKQ</sequence>
<keyword evidence="5 7" id="KW-0687">Ribonucleoprotein</keyword>
<evidence type="ECO:0000256" key="6">
    <source>
        <dbReference type="ARBA" id="ARBA00035172"/>
    </source>
</evidence>
<dbReference type="Pfam" id="PF00453">
    <property type="entry name" value="Ribosomal_L20"/>
    <property type="match status" value="1"/>
</dbReference>
<dbReference type="GO" id="GO:1990904">
    <property type="term" value="C:ribonucleoprotein complex"/>
    <property type="evidence" value="ECO:0007669"/>
    <property type="project" value="UniProtKB-KW"/>
</dbReference>
<protein>
    <recommendedName>
        <fullName evidence="6 7">Large ribosomal subunit protein bL20</fullName>
    </recommendedName>
</protein>
<dbReference type="Gene3D" id="1.10.1900.20">
    <property type="entry name" value="Ribosomal protein L20"/>
    <property type="match status" value="1"/>
</dbReference>
<dbReference type="FunFam" id="1.10.1900.20:FF:000001">
    <property type="entry name" value="50S ribosomal protein L20"/>
    <property type="match status" value="1"/>
</dbReference>
<dbReference type="AlphaFoldDB" id="A0A2H0LXR8"/>